<dbReference type="SUPFAM" id="SSF48695">
    <property type="entry name" value="Multiheme cytochromes"/>
    <property type="match status" value="2"/>
</dbReference>
<sequence length="1322" mass="145949">MRWLAILLLLMVPASVLRASNAEKPQEIHYSFTPPAPPTQTLDEAKAKSAGCISCHSASDAWSMHKSESVVLGCTDCHGGDASATLPEAEKTDKFDDPRYVAIRNRAHVMPRFPKAWNWPSPANPRQSYTLLNKEAPEYVRFVNPSDYRVVRESCGACHQETIEAAERSIMASGAMLWGGAAYNNGIIPFKNYAFGEAYTRTGEPAKIMSPGEPHGTVTPDQQARGALPVLYPLPTWQVVPPGDIFRVFERGGRNISTQFAEIGLPNPTGSIQRLEEPGRPDLKQSNRGPGTGLRVAIPVLNIHKTRLNDPFMWFMGTNDQPGDYRQSGCTACHVVYANDREPRHSSIWAKYGRDGQTATVDPTIKDRLEPVEHGDHATASRSGEYAVHGDASREPGQKEKGHPVEHAFTRAIPTSQCMGCHMHQPNIFLNSFLGYTMWDYEADAPRMWPKEQHYPKADFARQVLDRNPEGAAVRGSWADLDFLRNVYDLNPTMKDTQFADYHGHGWNFRAILKRDREGNLLDANGKIVANDDPEKWRKNGEPKFVPIGTSPGKSVHLMDIHAEKGLQCADCHFAQDSHGNGLIYGEVANAVEIGCKDCHGTADAYPTLLTSGPAARPAGGNLTLLRNPDGQRRFEWMTDDSGRRVLMQRSITDPKLEWRVHLTKDSVDRTSPDFNIKSARAKLMGGSDTQGWGPGIAPADRAHGDDKMACFTCHLSWTTSCGGCHLPIEANWKTSSHKYDGEETRNFATYNPQVARDDMFQLGRHMATKGNIIAPVRSTSALVLSSTNLNRERIYIQQPPISAIGFSSQAFAPHFPHTVRTTETKTCSDCHVSANEDNNAIMSQLLLLGTNFVNFVGMNAWTGLEGGFEAIRVTEWDEPQAVLGSYLQRYAYPDYFKLHVEKNKRELINWTRGKTFDKNLSGETQAHEQFRNVTQGTRDAVGCLQLRGEYMYVSEGRGGFRVYDVASIGNKGFSNPIVAAPFSPLGQNAHISSTNATCMALPTDQPINPLRNTPEMRTLNQEQAFHPIYNYAVITDSVEGLILTDITTMSDGEFRNNFLKRAVTWNPGNVLGGARHVTLAGHYAYVTAKIGLVVIDLDDPLHPKLTATIPLDDARATALQFRYLWVSDAQGLKLFDVTNLATPVAIPSGNVVLANASRIYLARTYAYVAGGAEGLVIVNITKPASPVIYMKETFGGRMNDVHDVIVGTTNASLFAYVADGRNGMKVIQLTSPESQPNFYGFSPQPKPELIAWAKTPSPALAMSKGLDRDRAVDETGDQIAVFGRVGSRPFTRKEMEKLFLTRKGVPYKVVDAPSLADWVGS</sequence>
<evidence type="ECO:0000256" key="2">
    <source>
        <dbReference type="SAM" id="MobiDB-lite"/>
    </source>
</evidence>
<name>A0A494TDY8_SPHPE</name>
<dbReference type="InterPro" id="IPR036280">
    <property type="entry name" value="Multihaem_cyt_sf"/>
</dbReference>
<dbReference type="PANTHER" id="PTHR35038:SF8">
    <property type="entry name" value="C-TYPE POLYHEME CYTOCHROME OMCC"/>
    <property type="match status" value="1"/>
</dbReference>
<feature type="compositionally biased region" description="Basic and acidic residues" evidence="2">
    <location>
        <begin position="391"/>
        <end position="403"/>
    </location>
</feature>
<organism evidence="4 5">
    <name type="scientific">Sphingomonas paeninsulae</name>
    <dbReference type="NCBI Taxonomy" id="2319844"/>
    <lineage>
        <taxon>Bacteria</taxon>
        <taxon>Pseudomonadati</taxon>
        <taxon>Pseudomonadota</taxon>
        <taxon>Alphaproteobacteria</taxon>
        <taxon>Sphingomonadales</taxon>
        <taxon>Sphingomonadaceae</taxon>
        <taxon>Sphingomonas</taxon>
    </lineage>
</organism>
<proteinExistence type="predicted"/>
<dbReference type="Pfam" id="PF08309">
    <property type="entry name" value="LVIVD"/>
    <property type="match status" value="3"/>
</dbReference>
<evidence type="ECO:0000313" key="4">
    <source>
        <dbReference type="EMBL" id="AYJ87460.1"/>
    </source>
</evidence>
<dbReference type="OrthoDB" id="9783375at2"/>
<accession>A0A494TDY8</accession>
<keyword evidence="1 3" id="KW-0732">Signal</keyword>
<feature type="chain" id="PRO_5019810641" evidence="3">
    <location>
        <begin position="20"/>
        <end position="1322"/>
    </location>
</feature>
<gene>
    <name evidence="4" type="ORF">D3Y57_17920</name>
</gene>
<dbReference type="KEGG" id="spha:D3Y57_17920"/>
<keyword evidence="5" id="KW-1185">Reference proteome</keyword>
<reference evidence="4 5" key="1">
    <citation type="submission" date="2018-09" db="EMBL/GenBank/DDBJ databases">
        <title>Sphingomonas peninsula sp. nov., isolated from fildes peninsula, Antarctic soil.</title>
        <authorList>
            <person name="Yingchao G."/>
        </authorList>
    </citation>
    <scope>NUCLEOTIDE SEQUENCE [LARGE SCALE GENOMIC DNA]</scope>
    <source>
        <strain evidence="4 5">YZ-8</strain>
    </source>
</reference>
<dbReference type="InterPro" id="IPR051829">
    <property type="entry name" value="Multiheme_Cytochr_ET"/>
</dbReference>
<feature type="region of interest" description="Disordered" evidence="2">
    <location>
        <begin position="266"/>
        <end position="291"/>
    </location>
</feature>
<evidence type="ECO:0000256" key="1">
    <source>
        <dbReference type="ARBA" id="ARBA00022729"/>
    </source>
</evidence>
<dbReference type="RefSeq" id="WP_121154791.1">
    <property type="nucleotide sequence ID" value="NZ_CP032829.1"/>
</dbReference>
<evidence type="ECO:0000256" key="3">
    <source>
        <dbReference type="SAM" id="SignalP"/>
    </source>
</evidence>
<dbReference type="InterPro" id="IPR013211">
    <property type="entry name" value="LVIVD"/>
</dbReference>
<feature type="signal peptide" evidence="3">
    <location>
        <begin position="1"/>
        <end position="19"/>
    </location>
</feature>
<feature type="compositionally biased region" description="Basic and acidic residues" evidence="2">
    <location>
        <begin position="274"/>
        <end position="285"/>
    </location>
</feature>
<dbReference type="PANTHER" id="PTHR35038">
    <property type="entry name" value="DISSIMILATORY SULFITE REDUCTASE SIRA"/>
    <property type="match status" value="1"/>
</dbReference>
<dbReference type="Proteomes" id="UP000276254">
    <property type="component" value="Chromosome"/>
</dbReference>
<protein>
    <submittedName>
        <fullName evidence="4">Uncharacterized protein</fullName>
    </submittedName>
</protein>
<feature type="region of interest" description="Disordered" evidence="2">
    <location>
        <begin position="371"/>
        <end position="403"/>
    </location>
</feature>
<dbReference type="GO" id="GO:0016491">
    <property type="term" value="F:oxidoreductase activity"/>
    <property type="evidence" value="ECO:0007669"/>
    <property type="project" value="TreeGrafter"/>
</dbReference>
<evidence type="ECO:0000313" key="5">
    <source>
        <dbReference type="Proteomes" id="UP000276254"/>
    </source>
</evidence>
<dbReference type="EMBL" id="CP032829">
    <property type="protein sequence ID" value="AYJ87460.1"/>
    <property type="molecule type" value="Genomic_DNA"/>
</dbReference>